<evidence type="ECO:0000256" key="1">
    <source>
        <dbReference type="SAM" id="MobiDB-lite"/>
    </source>
</evidence>
<dbReference type="EMBL" id="BSTX01000007">
    <property type="protein sequence ID" value="GLZ81807.1"/>
    <property type="molecule type" value="Genomic_DNA"/>
</dbReference>
<evidence type="ECO:0000313" key="2">
    <source>
        <dbReference type="EMBL" id="GLZ81807.1"/>
    </source>
</evidence>
<feature type="region of interest" description="Disordered" evidence="1">
    <location>
        <begin position="88"/>
        <end position="119"/>
    </location>
</feature>
<dbReference type="Pfam" id="PF02575">
    <property type="entry name" value="YbaB_DNA_bd"/>
    <property type="match status" value="1"/>
</dbReference>
<dbReference type="Proteomes" id="UP001165079">
    <property type="component" value="Unassembled WGS sequence"/>
</dbReference>
<dbReference type="SUPFAM" id="SSF82607">
    <property type="entry name" value="YbaB-like"/>
    <property type="match status" value="1"/>
</dbReference>
<dbReference type="InterPro" id="IPR036894">
    <property type="entry name" value="YbaB-like_sf"/>
</dbReference>
<feature type="compositionally biased region" description="Basic and acidic residues" evidence="1">
    <location>
        <begin position="102"/>
        <end position="119"/>
    </location>
</feature>
<reference evidence="2" key="1">
    <citation type="submission" date="2023-03" db="EMBL/GenBank/DDBJ databases">
        <title>Actinorhabdospora filicis NBRC 111898.</title>
        <authorList>
            <person name="Ichikawa N."/>
            <person name="Sato H."/>
            <person name="Tonouchi N."/>
        </authorList>
    </citation>
    <scope>NUCLEOTIDE SEQUENCE</scope>
    <source>
        <strain evidence="2">NBRC 111898</strain>
    </source>
</reference>
<accession>A0A9W6ST17</accession>
<dbReference type="RefSeq" id="WP_285667361.1">
    <property type="nucleotide sequence ID" value="NZ_BSTX01000007.1"/>
</dbReference>
<evidence type="ECO:0008006" key="4">
    <source>
        <dbReference type="Google" id="ProtNLM"/>
    </source>
</evidence>
<protein>
    <recommendedName>
        <fullName evidence="4">YbaB/EbfC DNA-binding family protein</fullName>
    </recommendedName>
</protein>
<keyword evidence="3" id="KW-1185">Reference proteome</keyword>
<dbReference type="Gene3D" id="3.30.1310.10">
    <property type="entry name" value="Nucleoid-associated protein YbaB-like domain"/>
    <property type="match status" value="1"/>
</dbReference>
<sequence>MADFGRDMQNRAGEIQRIVAEARAESSSADYAVKVVVGPGGAVHDVEVTGRAGKYTARELGELIVAQLREANRAMGVELTARLSEVMGGPAPEVSTSLPTAEELRRLRERNERDLAEEQ</sequence>
<organism evidence="2 3">
    <name type="scientific">Actinorhabdospora filicis</name>
    <dbReference type="NCBI Taxonomy" id="1785913"/>
    <lineage>
        <taxon>Bacteria</taxon>
        <taxon>Bacillati</taxon>
        <taxon>Actinomycetota</taxon>
        <taxon>Actinomycetes</taxon>
        <taxon>Micromonosporales</taxon>
        <taxon>Micromonosporaceae</taxon>
        <taxon>Actinorhabdospora</taxon>
    </lineage>
</organism>
<gene>
    <name evidence="2" type="ORF">Afil01_66140</name>
</gene>
<proteinExistence type="predicted"/>
<dbReference type="InterPro" id="IPR004401">
    <property type="entry name" value="YbaB/EbfC"/>
</dbReference>
<dbReference type="AlphaFoldDB" id="A0A9W6ST17"/>
<dbReference type="GO" id="GO:0003677">
    <property type="term" value="F:DNA binding"/>
    <property type="evidence" value="ECO:0007669"/>
    <property type="project" value="InterPro"/>
</dbReference>
<name>A0A9W6ST17_9ACTN</name>
<comment type="caution">
    <text evidence="2">The sequence shown here is derived from an EMBL/GenBank/DDBJ whole genome shotgun (WGS) entry which is preliminary data.</text>
</comment>
<evidence type="ECO:0000313" key="3">
    <source>
        <dbReference type="Proteomes" id="UP001165079"/>
    </source>
</evidence>